<accession>A0A2R5ENZ4</accession>
<dbReference type="PANTHER" id="PTHR43744">
    <property type="entry name" value="ABC TRANSPORTER PERMEASE PROTEIN MG189-RELATED-RELATED"/>
    <property type="match status" value="1"/>
</dbReference>
<dbReference type="Pfam" id="PF00528">
    <property type="entry name" value="BPD_transp_1"/>
    <property type="match status" value="1"/>
</dbReference>
<feature type="domain" description="ABC transmembrane type-1" evidence="8">
    <location>
        <begin position="79"/>
        <end position="284"/>
    </location>
</feature>
<dbReference type="GO" id="GO:0005886">
    <property type="term" value="C:plasma membrane"/>
    <property type="evidence" value="ECO:0007669"/>
    <property type="project" value="UniProtKB-SubCell"/>
</dbReference>
<evidence type="ECO:0000256" key="3">
    <source>
        <dbReference type="ARBA" id="ARBA00022475"/>
    </source>
</evidence>
<sequence>MVRGDSMNTKTRFSWFDGINYLLVIIVCAATLYPFLNVLAVSLSSYSAYVENPLRIWPKDMNLAAYKEIMIHPVLWSSYRNSIIVTACGVAGGMLLYILSAYPLSKRHLKGRKIIMVFIVFTMLFNGGIIPNFYLMRSLGLIDTLAAIVLPMMFSGFNLILMKTFMENIPEELEEAAKMDGASEPYILFRIIVPLSKPIIATLCLFTAVTYWNNFFQAIIYIRSVDNWPLMLFLKEIISSASLAAMSSGGNSAEQGIMDVRPETLQYATLMVVMLPILCIYPFVQKYFVKGIMLGSVKG</sequence>
<reference evidence="9 10" key="1">
    <citation type="submission" date="2017-08" db="EMBL/GenBank/DDBJ databases">
        <title>Substantial Increase in Enzyme Production by Combined Drug-Resistance Mutations in Paenibacillus agaridevorans.</title>
        <authorList>
            <person name="Tanaka Y."/>
            <person name="Funane K."/>
            <person name="Hosaka T."/>
            <person name="Shiwa Y."/>
            <person name="Fujita N."/>
            <person name="Miyazaki T."/>
            <person name="Yoshikawa H."/>
            <person name="Murakami K."/>
            <person name="Kasahara K."/>
            <person name="Inaoka T."/>
            <person name="Hiraga Y."/>
            <person name="Ochi K."/>
        </authorList>
    </citation>
    <scope>NUCLEOTIDE SEQUENCE [LARGE SCALE GENOMIC DNA]</scope>
    <source>
        <strain evidence="9 10">T-3040</strain>
    </source>
</reference>
<evidence type="ECO:0000256" key="6">
    <source>
        <dbReference type="ARBA" id="ARBA00023136"/>
    </source>
</evidence>
<feature type="transmembrane region" description="Helical" evidence="7">
    <location>
        <begin position="114"/>
        <end position="135"/>
    </location>
</feature>
<protein>
    <submittedName>
        <fullName evidence="9">ABC transporter permease</fullName>
    </submittedName>
</protein>
<dbReference type="PANTHER" id="PTHR43744:SF9">
    <property type="entry name" value="POLYGALACTURONAN_RHAMNOGALACTURONAN TRANSPORT SYSTEM PERMEASE PROTEIN YTCP"/>
    <property type="match status" value="1"/>
</dbReference>
<gene>
    <name evidence="9" type="ORF">PAT3040_02386</name>
</gene>
<comment type="caution">
    <text evidence="9">The sequence shown here is derived from an EMBL/GenBank/DDBJ whole genome shotgun (WGS) entry which is preliminary data.</text>
</comment>
<dbReference type="SUPFAM" id="SSF161098">
    <property type="entry name" value="MetI-like"/>
    <property type="match status" value="1"/>
</dbReference>
<dbReference type="PROSITE" id="PS50928">
    <property type="entry name" value="ABC_TM1"/>
    <property type="match status" value="1"/>
</dbReference>
<evidence type="ECO:0000256" key="7">
    <source>
        <dbReference type="RuleBase" id="RU363032"/>
    </source>
</evidence>
<dbReference type="AlphaFoldDB" id="A0A2R5ENZ4"/>
<comment type="subcellular location">
    <subcellularLocation>
        <location evidence="1 7">Cell membrane</location>
        <topology evidence="1 7">Multi-pass membrane protein</topology>
    </subcellularLocation>
</comment>
<keyword evidence="2 7" id="KW-0813">Transport</keyword>
<dbReference type="InterPro" id="IPR035906">
    <property type="entry name" value="MetI-like_sf"/>
</dbReference>
<organism evidence="9 10">
    <name type="scientific">Paenibacillus agaridevorans</name>
    <dbReference type="NCBI Taxonomy" id="171404"/>
    <lineage>
        <taxon>Bacteria</taxon>
        <taxon>Bacillati</taxon>
        <taxon>Bacillota</taxon>
        <taxon>Bacilli</taxon>
        <taxon>Bacillales</taxon>
        <taxon>Paenibacillaceae</taxon>
        <taxon>Paenibacillus</taxon>
    </lineage>
</organism>
<keyword evidence="4 7" id="KW-0812">Transmembrane</keyword>
<feature type="transmembrane region" description="Helical" evidence="7">
    <location>
        <begin position="265"/>
        <end position="284"/>
    </location>
</feature>
<keyword evidence="5 7" id="KW-1133">Transmembrane helix</keyword>
<evidence type="ECO:0000256" key="2">
    <source>
        <dbReference type="ARBA" id="ARBA00022448"/>
    </source>
</evidence>
<dbReference type="Proteomes" id="UP000245202">
    <property type="component" value="Unassembled WGS sequence"/>
</dbReference>
<dbReference type="EMBL" id="BDQX01000113">
    <property type="protein sequence ID" value="GBG07825.1"/>
    <property type="molecule type" value="Genomic_DNA"/>
</dbReference>
<name>A0A2R5ENZ4_9BACL</name>
<keyword evidence="6 7" id="KW-0472">Membrane</keyword>
<dbReference type="GO" id="GO:0055085">
    <property type="term" value="P:transmembrane transport"/>
    <property type="evidence" value="ECO:0007669"/>
    <property type="project" value="InterPro"/>
</dbReference>
<feature type="transmembrane region" description="Helical" evidence="7">
    <location>
        <begin position="21"/>
        <end position="43"/>
    </location>
</feature>
<dbReference type="CDD" id="cd06261">
    <property type="entry name" value="TM_PBP2"/>
    <property type="match status" value="1"/>
</dbReference>
<feature type="transmembrane region" description="Helical" evidence="7">
    <location>
        <begin position="83"/>
        <end position="102"/>
    </location>
</feature>
<evidence type="ECO:0000256" key="4">
    <source>
        <dbReference type="ARBA" id="ARBA00022692"/>
    </source>
</evidence>
<evidence type="ECO:0000256" key="1">
    <source>
        <dbReference type="ARBA" id="ARBA00004651"/>
    </source>
</evidence>
<keyword evidence="10" id="KW-1185">Reference proteome</keyword>
<feature type="transmembrane region" description="Helical" evidence="7">
    <location>
        <begin position="199"/>
        <end position="222"/>
    </location>
</feature>
<dbReference type="InterPro" id="IPR000515">
    <property type="entry name" value="MetI-like"/>
</dbReference>
<feature type="transmembrane region" description="Helical" evidence="7">
    <location>
        <begin position="141"/>
        <end position="161"/>
    </location>
</feature>
<evidence type="ECO:0000256" key="5">
    <source>
        <dbReference type="ARBA" id="ARBA00022989"/>
    </source>
</evidence>
<proteinExistence type="inferred from homology"/>
<comment type="similarity">
    <text evidence="7">Belongs to the binding-protein-dependent transport system permease family.</text>
</comment>
<evidence type="ECO:0000313" key="10">
    <source>
        <dbReference type="Proteomes" id="UP000245202"/>
    </source>
</evidence>
<evidence type="ECO:0000259" key="8">
    <source>
        <dbReference type="PROSITE" id="PS50928"/>
    </source>
</evidence>
<dbReference type="Gene3D" id="1.10.3720.10">
    <property type="entry name" value="MetI-like"/>
    <property type="match status" value="1"/>
</dbReference>
<evidence type="ECO:0000313" key="9">
    <source>
        <dbReference type="EMBL" id="GBG07825.1"/>
    </source>
</evidence>
<keyword evidence="3" id="KW-1003">Cell membrane</keyword>